<protein>
    <submittedName>
        <fullName evidence="1">Uncharacterized protein</fullName>
    </submittedName>
</protein>
<comment type="caution">
    <text evidence="1">The sequence shown here is derived from an EMBL/GenBank/DDBJ whole genome shotgun (WGS) entry which is preliminary data.</text>
</comment>
<dbReference type="Proteomes" id="UP001529510">
    <property type="component" value="Unassembled WGS sequence"/>
</dbReference>
<dbReference type="AlphaFoldDB" id="A0ABD0MEG2"/>
<organism evidence="1 2">
    <name type="scientific">Cirrhinus mrigala</name>
    <name type="common">Mrigala</name>
    <dbReference type="NCBI Taxonomy" id="683832"/>
    <lineage>
        <taxon>Eukaryota</taxon>
        <taxon>Metazoa</taxon>
        <taxon>Chordata</taxon>
        <taxon>Craniata</taxon>
        <taxon>Vertebrata</taxon>
        <taxon>Euteleostomi</taxon>
        <taxon>Actinopterygii</taxon>
        <taxon>Neopterygii</taxon>
        <taxon>Teleostei</taxon>
        <taxon>Ostariophysi</taxon>
        <taxon>Cypriniformes</taxon>
        <taxon>Cyprinidae</taxon>
        <taxon>Labeoninae</taxon>
        <taxon>Labeonini</taxon>
        <taxon>Cirrhinus</taxon>
    </lineage>
</organism>
<reference evidence="1 2" key="1">
    <citation type="submission" date="2024-05" db="EMBL/GenBank/DDBJ databases">
        <title>Genome sequencing and assembly of Indian major carp, Cirrhinus mrigala (Hamilton, 1822).</title>
        <authorList>
            <person name="Mohindra V."/>
            <person name="Chowdhury L.M."/>
            <person name="Lal K."/>
            <person name="Jena J.K."/>
        </authorList>
    </citation>
    <scope>NUCLEOTIDE SEQUENCE [LARGE SCALE GENOMIC DNA]</scope>
    <source>
        <strain evidence="1">CM1030</strain>
        <tissue evidence="1">Blood</tissue>
    </source>
</reference>
<evidence type="ECO:0000313" key="2">
    <source>
        <dbReference type="Proteomes" id="UP001529510"/>
    </source>
</evidence>
<proteinExistence type="predicted"/>
<evidence type="ECO:0000313" key="1">
    <source>
        <dbReference type="EMBL" id="KAL0147146.1"/>
    </source>
</evidence>
<dbReference type="InterPro" id="IPR036875">
    <property type="entry name" value="Znf_CCHC_sf"/>
</dbReference>
<keyword evidence="2" id="KW-1185">Reference proteome</keyword>
<sequence>MRLYDMSLAEVTQLMSQILTESEFNRFESAVTSELQHASKADLREGVLKILKNIMSPKIDWSRITNCVQRKEETVNEYTVRFCQTAVTYSGIVEDSESVLDDKGPLVRIWSDGLVAEYRKALAFLDLTWSNKTLRSNLDMLAIWERDSVVKARVKIAAASFQVNTKNQQKRPKREGNCHYCGKLGHWMKDLLATLKQTLPTTPNSWGSLLSTLTAFKAILQHTPVTHLSSVGYDVCYD</sequence>
<dbReference type="EMBL" id="JAMKFB020000831">
    <property type="protein sequence ID" value="KAL0147146.1"/>
    <property type="molecule type" value="Genomic_DNA"/>
</dbReference>
<accession>A0ABD0MEG2</accession>
<name>A0ABD0MEG2_CIRMR</name>
<gene>
    <name evidence="1" type="ORF">M9458_057670</name>
</gene>
<dbReference type="SUPFAM" id="SSF57756">
    <property type="entry name" value="Retrovirus zinc finger-like domains"/>
    <property type="match status" value="1"/>
</dbReference>